<dbReference type="PANTHER" id="PTHR13887">
    <property type="entry name" value="GLUTATHIONE S-TRANSFERASE KAPPA"/>
    <property type="match status" value="1"/>
</dbReference>
<dbReference type="RefSeq" id="WP_058592825.1">
    <property type="nucleotide sequence ID" value="NZ_LDRK01000009.1"/>
</dbReference>
<sequence>MSETTPADTTIRVDIWSDIACPWCYLGKHRFEAGVRAFRERHPDVAVETQSHSFELAPDTPLDFSGSEVDFLVRHKGMPAEQVEQMLGQMTALGAAEGIEFRFDEVRHANTQRAHRLLHLARERGAQADVQERLFRAYFAEGEDLSSADALARLGAEAGLDPAEARAALDDDAYGEAVRRDIVRARQLGISGVPFFLLDEQYGVSGAQSADAFENVLEQVLGFRRANAPASAV</sequence>
<gene>
    <name evidence="2" type="ORF">NS354_01345</name>
</gene>
<keyword evidence="3" id="KW-1185">Reference proteome</keyword>
<dbReference type="InterPro" id="IPR001853">
    <property type="entry name" value="DSBA-like_thioredoxin_dom"/>
</dbReference>
<feature type="domain" description="DSBA-like thioredoxin" evidence="1">
    <location>
        <begin position="12"/>
        <end position="217"/>
    </location>
</feature>
<protein>
    <submittedName>
        <fullName evidence="2">DSBA oxidoreductase</fullName>
    </submittedName>
</protein>
<reference evidence="2 3" key="1">
    <citation type="journal article" date="2016" name="Front. Microbiol.">
        <title>Genomic Resource of Rice Seed Associated Bacteria.</title>
        <authorList>
            <person name="Midha S."/>
            <person name="Bansal K."/>
            <person name="Sharma S."/>
            <person name="Kumar N."/>
            <person name="Patil P.P."/>
            <person name="Chaudhry V."/>
            <person name="Patil P.B."/>
        </authorList>
    </citation>
    <scope>NUCLEOTIDE SEQUENCE [LARGE SCALE GENOMIC DNA]</scope>
    <source>
        <strain evidence="2 3">NS354</strain>
    </source>
</reference>
<dbReference type="CDD" id="cd03024">
    <property type="entry name" value="DsbA_FrnE"/>
    <property type="match status" value="1"/>
</dbReference>
<dbReference type="OrthoDB" id="9799122at2"/>
<dbReference type="PATRIC" id="fig|1079994.3.peg.2523"/>
<evidence type="ECO:0000313" key="3">
    <source>
        <dbReference type="Proteomes" id="UP000070810"/>
    </source>
</evidence>
<name>A0A147ERV5_9MICO</name>
<comment type="caution">
    <text evidence="2">The sequence shown here is derived from an EMBL/GenBank/DDBJ whole genome shotgun (WGS) entry which is preliminary data.</text>
</comment>
<dbReference type="GO" id="GO:0016491">
    <property type="term" value="F:oxidoreductase activity"/>
    <property type="evidence" value="ECO:0007669"/>
    <property type="project" value="InterPro"/>
</dbReference>
<organism evidence="2 3">
    <name type="scientific">Leucobacter chromiiresistens</name>
    <dbReference type="NCBI Taxonomy" id="1079994"/>
    <lineage>
        <taxon>Bacteria</taxon>
        <taxon>Bacillati</taxon>
        <taxon>Actinomycetota</taxon>
        <taxon>Actinomycetes</taxon>
        <taxon>Micrococcales</taxon>
        <taxon>Microbacteriaceae</taxon>
        <taxon>Leucobacter</taxon>
    </lineage>
</organism>
<dbReference type="Proteomes" id="UP000070810">
    <property type="component" value="Unassembled WGS sequence"/>
</dbReference>
<dbReference type="AlphaFoldDB" id="A0A147ERV5"/>
<evidence type="ECO:0000313" key="2">
    <source>
        <dbReference type="EMBL" id="KTR87165.1"/>
    </source>
</evidence>
<accession>A0A147ERV5</accession>
<dbReference type="Gene3D" id="3.40.30.10">
    <property type="entry name" value="Glutaredoxin"/>
    <property type="match status" value="1"/>
</dbReference>
<dbReference type="Pfam" id="PF01323">
    <property type="entry name" value="DSBA"/>
    <property type="match status" value="1"/>
</dbReference>
<evidence type="ECO:0000259" key="1">
    <source>
        <dbReference type="Pfam" id="PF01323"/>
    </source>
</evidence>
<dbReference type="EMBL" id="LDRK01000009">
    <property type="protein sequence ID" value="KTR87165.1"/>
    <property type="molecule type" value="Genomic_DNA"/>
</dbReference>
<proteinExistence type="predicted"/>
<dbReference type="SUPFAM" id="SSF52833">
    <property type="entry name" value="Thioredoxin-like"/>
    <property type="match status" value="1"/>
</dbReference>
<dbReference type="InterPro" id="IPR036249">
    <property type="entry name" value="Thioredoxin-like_sf"/>
</dbReference>
<dbReference type="PANTHER" id="PTHR13887:SF41">
    <property type="entry name" value="THIOREDOXIN SUPERFAMILY PROTEIN"/>
    <property type="match status" value="1"/>
</dbReference>